<keyword evidence="12" id="KW-1185">Reference proteome</keyword>
<evidence type="ECO:0000256" key="4">
    <source>
        <dbReference type="ARBA" id="ARBA00022272"/>
    </source>
</evidence>
<dbReference type="EC" id="5.3.1.24" evidence="3 9"/>
<evidence type="ECO:0000256" key="9">
    <source>
        <dbReference type="HAMAP-Rule" id="MF_00135"/>
    </source>
</evidence>
<reference evidence="11 12" key="1">
    <citation type="submission" date="2023-07" db="EMBL/GenBank/DDBJ databases">
        <title>Genomic Encyclopedia of Type Strains, Phase IV (KMG-IV): sequencing the most valuable type-strain genomes for metagenomic binning, comparative biology and taxonomic classification.</title>
        <authorList>
            <person name="Goeker M."/>
        </authorList>
    </citation>
    <scope>NUCLEOTIDE SEQUENCE [LARGE SCALE GENOMIC DNA]</scope>
    <source>
        <strain evidence="11 12">B1-1</strain>
    </source>
</reference>
<dbReference type="GO" id="GO:0004640">
    <property type="term" value="F:phosphoribosylanthranilate isomerase activity"/>
    <property type="evidence" value="ECO:0007669"/>
    <property type="project" value="UniProtKB-EC"/>
</dbReference>
<dbReference type="PANTHER" id="PTHR42894:SF1">
    <property type="entry name" value="N-(5'-PHOSPHORIBOSYL)ANTHRANILATE ISOMERASE"/>
    <property type="match status" value="1"/>
</dbReference>
<dbReference type="PANTHER" id="PTHR42894">
    <property type="entry name" value="N-(5'-PHOSPHORIBOSYL)ANTHRANILATE ISOMERASE"/>
    <property type="match status" value="1"/>
</dbReference>
<dbReference type="EMBL" id="JAUSWJ010000001">
    <property type="protein sequence ID" value="MDQ0516889.1"/>
    <property type="molecule type" value="Genomic_DNA"/>
</dbReference>
<organism evidence="11 12">
    <name type="scientific">Kaistia geumhonensis</name>
    <dbReference type="NCBI Taxonomy" id="410839"/>
    <lineage>
        <taxon>Bacteria</taxon>
        <taxon>Pseudomonadati</taxon>
        <taxon>Pseudomonadota</taxon>
        <taxon>Alphaproteobacteria</taxon>
        <taxon>Hyphomicrobiales</taxon>
        <taxon>Kaistiaceae</taxon>
        <taxon>Kaistia</taxon>
    </lineage>
</organism>
<keyword evidence="5 9" id="KW-0028">Amino-acid biosynthesis</keyword>
<evidence type="ECO:0000313" key="11">
    <source>
        <dbReference type="EMBL" id="MDQ0516889.1"/>
    </source>
</evidence>
<evidence type="ECO:0000256" key="8">
    <source>
        <dbReference type="ARBA" id="ARBA00023235"/>
    </source>
</evidence>
<comment type="similarity">
    <text evidence="9">Belongs to the TrpF family.</text>
</comment>
<name>A0ABU0M7F0_9HYPH</name>
<dbReference type="CDD" id="cd00405">
    <property type="entry name" value="PRAI"/>
    <property type="match status" value="1"/>
</dbReference>
<dbReference type="HAMAP" id="MF_00135">
    <property type="entry name" value="PRAI"/>
    <property type="match status" value="1"/>
</dbReference>
<protein>
    <recommendedName>
        <fullName evidence="4 9">N-(5'-phosphoribosyl)anthranilate isomerase</fullName>
        <shortName evidence="9">PRAI</shortName>
        <ecNumber evidence="3 9">5.3.1.24</ecNumber>
    </recommendedName>
</protein>
<evidence type="ECO:0000256" key="7">
    <source>
        <dbReference type="ARBA" id="ARBA00023141"/>
    </source>
</evidence>
<accession>A0ABU0M7F0</accession>
<sequence>MSGPRSTPPVIVKICGISTPETLEASLGAGADMIGFNFFPKSPRAVSLEAGSALAGRVAGRAEIVALTVDMGDDEIAAIVAAVRPDWLQLHGKEPPERVAALQDRFGLGVLKAIGIRGPDDLAEVAAHAGVADRLLLDAKAPAGAALPGGNGRVFDWSLLDGLDPALPYMLSGGLDAGNVAEAIARTGTRGVDVSSGVETAPGVKDAALIEAFIAAARSGADSVPASSGEGTTT</sequence>
<dbReference type="SUPFAM" id="SSF51366">
    <property type="entry name" value="Ribulose-phoshate binding barrel"/>
    <property type="match status" value="1"/>
</dbReference>
<gene>
    <name evidence="9" type="primary">trpF</name>
    <name evidence="11" type="ORF">QO015_002502</name>
</gene>
<dbReference type="InterPro" id="IPR044643">
    <property type="entry name" value="TrpF_fam"/>
</dbReference>
<comment type="catalytic activity">
    <reaction evidence="1 9">
        <text>N-(5-phospho-beta-D-ribosyl)anthranilate = 1-(2-carboxyphenylamino)-1-deoxy-D-ribulose 5-phosphate</text>
        <dbReference type="Rhea" id="RHEA:21540"/>
        <dbReference type="ChEBI" id="CHEBI:18277"/>
        <dbReference type="ChEBI" id="CHEBI:58613"/>
        <dbReference type="EC" id="5.3.1.24"/>
    </reaction>
</comment>
<dbReference type="InterPro" id="IPR001240">
    <property type="entry name" value="PRAI_dom"/>
</dbReference>
<evidence type="ECO:0000256" key="3">
    <source>
        <dbReference type="ARBA" id="ARBA00012572"/>
    </source>
</evidence>
<feature type="domain" description="N-(5'phosphoribosyl) anthranilate isomerase (PRAI)" evidence="10">
    <location>
        <begin position="12"/>
        <end position="215"/>
    </location>
</feature>
<dbReference type="InterPro" id="IPR013785">
    <property type="entry name" value="Aldolase_TIM"/>
</dbReference>
<dbReference type="Pfam" id="PF00697">
    <property type="entry name" value="PRAI"/>
    <property type="match status" value="1"/>
</dbReference>
<proteinExistence type="inferred from homology"/>
<evidence type="ECO:0000256" key="1">
    <source>
        <dbReference type="ARBA" id="ARBA00001164"/>
    </source>
</evidence>
<evidence type="ECO:0000256" key="5">
    <source>
        <dbReference type="ARBA" id="ARBA00022605"/>
    </source>
</evidence>
<dbReference type="InterPro" id="IPR011060">
    <property type="entry name" value="RibuloseP-bd_barrel"/>
</dbReference>
<comment type="pathway">
    <text evidence="2 9">Amino-acid biosynthesis; L-tryptophan biosynthesis; L-tryptophan from chorismate: step 3/5.</text>
</comment>
<keyword evidence="6 9" id="KW-0822">Tryptophan biosynthesis</keyword>
<comment type="caution">
    <text evidence="11">The sequence shown here is derived from an EMBL/GenBank/DDBJ whole genome shotgun (WGS) entry which is preliminary data.</text>
</comment>
<evidence type="ECO:0000256" key="2">
    <source>
        <dbReference type="ARBA" id="ARBA00004664"/>
    </source>
</evidence>
<dbReference type="Gene3D" id="3.20.20.70">
    <property type="entry name" value="Aldolase class I"/>
    <property type="match status" value="1"/>
</dbReference>
<dbReference type="RefSeq" id="WP_266279032.1">
    <property type="nucleotide sequence ID" value="NZ_JAPKNF010000001.1"/>
</dbReference>
<evidence type="ECO:0000313" key="12">
    <source>
        <dbReference type="Proteomes" id="UP001223743"/>
    </source>
</evidence>
<evidence type="ECO:0000259" key="10">
    <source>
        <dbReference type="Pfam" id="PF00697"/>
    </source>
</evidence>
<keyword evidence="8 9" id="KW-0413">Isomerase</keyword>
<dbReference type="Proteomes" id="UP001223743">
    <property type="component" value="Unassembled WGS sequence"/>
</dbReference>
<keyword evidence="7 9" id="KW-0057">Aromatic amino acid biosynthesis</keyword>
<dbReference type="NCBIfam" id="NF002295">
    <property type="entry name" value="PRK01222.1-1"/>
    <property type="match status" value="1"/>
</dbReference>
<evidence type="ECO:0000256" key="6">
    <source>
        <dbReference type="ARBA" id="ARBA00022822"/>
    </source>
</evidence>